<evidence type="ECO:0000313" key="1">
    <source>
        <dbReference type="EMBL" id="SMO84761.1"/>
    </source>
</evidence>
<dbReference type="OrthoDB" id="1253889at2"/>
<accession>A0A521EMT7</accession>
<sequence length="156" mass="18150">MNEISKIEDRIKALYIYIEGNASGTEGDSWYYGHNPIIVSHINNLSKKDCERLTSEVWNWKEEILVNLADPFLGIRNPNLNGYFLYCKIFMEINDIENEEYLLGNIHLVNAIPKGSQPLSFYVELENKITKLNEKLNGNYKYSVEQIKLKIDTENN</sequence>
<protein>
    <submittedName>
        <fullName evidence="1">Uncharacterized protein</fullName>
    </submittedName>
</protein>
<dbReference type="Proteomes" id="UP000319267">
    <property type="component" value="Unassembled WGS sequence"/>
</dbReference>
<name>A0A521EMT7_9FLAO</name>
<dbReference type="RefSeq" id="WP_111380231.1">
    <property type="nucleotide sequence ID" value="NZ_CP043612.1"/>
</dbReference>
<evidence type="ECO:0000313" key="2">
    <source>
        <dbReference type="Proteomes" id="UP000319267"/>
    </source>
</evidence>
<dbReference type="EMBL" id="FXTQ01000004">
    <property type="protein sequence ID" value="SMO84761.1"/>
    <property type="molecule type" value="Genomic_DNA"/>
</dbReference>
<reference evidence="1 2" key="1">
    <citation type="submission" date="2017-05" db="EMBL/GenBank/DDBJ databases">
        <authorList>
            <person name="Varghese N."/>
            <person name="Submissions S."/>
        </authorList>
    </citation>
    <scope>NUCLEOTIDE SEQUENCE [LARGE SCALE GENOMIC DNA]</scope>
    <source>
        <strain evidence="1 2">DSM 29982</strain>
    </source>
</reference>
<gene>
    <name evidence="1" type="ORF">SAMN06265220_104414</name>
</gene>
<keyword evidence="2" id="KW-1185">Reference proteome</keyword>
<organism evidence="1 2">
    <name type="scientific">Flavobacterium nitrogenifigens</name>
    <dbReference type="NCBI Taxonomy" id="1617283"/>
    <lineage>
        <taxon>Bacteria</taxon>
        <taxon>Pseudomonadati</taxon>
        <taxon>Bacteroidota</taxon>
        <taxon>Flavobacteriia</taxon>
        <taxon>Flavobacteriales</taxon>
        <taxon>Flavobacteriaceae</taxon>
        <taxon>Flavobacterium</taxon>
    </lineage>
</organism>
<proteinExistence type="predicted"/>
<dbReference type="AlphaFoldDB" id="A0A521EMT7"/>